<dbReference type="InterPro" id="IPR007692">
    <property type="entry name" value="DNA_helicase_DnaB"/>
</dbReference>
<dbReference type="Proteomes" id="UP001597493">
    <property type="component" value="Unassembled WGS sequence"/>
</dbReference>
<feature type="domain" description="SF4 helicase" evidence="13">
    <location>
        <begin position="168"/>
        <end position="432"/>
    </location>
</feature>
<dbReference type="InterPro" id="IPR007693">
    <property type="entry name" value="DNA_helicase_DnaB-like_N"/>
</dbReference>
<dbReference type="Pfam" id="PF00772">
    <property type="entry name" value="DnaB"/>
    <property type="match status" value="1"/>
</dbReference>
<keyword evidence="9" id="KW-0413">Isomerase</keyword>
<comment type="caution">
    <text evidence="14">The sequence shown here is derived from an EMBL/GenBank/DDBJ whole genome shotgun (WGS) entry which is preliminary data.</text>
</comment>
<evidence type="ECO:0000313" key="14">
    <source>
        <dbReference type="EMBL" id="MFD2662840.1"/>
    </source>
</evidence>
<keyword evidence="15" id="KW-1185">Reference proteome</keyword>
<proteinExistence type="inferred from homology"/>
<evidence type="ECO:0000313" key="15">
    <source>
        <dbReference type="Proteomes" id="UP001597493"/>
    </source>
</evidence>
<dbReference type="GO" id="GO:0004386">
    <property type="term" value="F:helicase activity"/>
    <property type="evidence" value="ECO:0007669"/>
    <property type="project" value="UniProtKB-KW"/>
</dbReference>
<evidence type="ECO:0000256" key="4">
    <source>
        <dbReference type="ARBA" id="ARBA00022741"/>
    </source>
</evidence>
<evidence type="ECO:0000256" key="6">
    <source>
        <dbReference type="ARBA" id="ARBA00022806"/>
    </source>
</evidence>
<dbReference type="EC" id="5.6.2.3" evidence="11 12"/>
<evidence type="ECO:0000256" key="10">
    <source>
        <dbReference type="ARBA" id="ARBA00048954"/>
    </source>
</evidence>
<dbReference type="RefSeq" id="WP_379277741.1">
    <property type="nucleotide sequence ID" value="NZ_JBHUGT010000030.1"/>
</dbReference>
<evidence type="ECO:0000256" key="1">
    <source>
        <dbReference type="ARBA" id="ARBA00008428"/>
    </source>
</evidence>
<dbReference type="Pfam" id="PF03796">
    <property type="entry name" value="DnaB_C"/>
    <property type="match status" value="1"/>
</dbReference>
<dbReference type="Gene3D" id="3.40.50.300">
    <property type="entry name" value="P-loop containing nucleotide triphosphate hydrolases"/>
    <property type="match status" value="1"/>
</dbReference>
<dbReference type="SUPFAM" id="SSF48024">
    <property type="entry name" value="N-terminal domain of DnaB helicase"/>
    <property type="match status" value="1"/>
</dbReference>
<keyword evidence="5 12" id="KW-0378">Hydrolase</keyword>
<dbReference type="EMBL" id="JBHUMY010000032">
    <property type="protein sequence ID" value="MFD2662840.1"/>
    <property type="molecule type" value="Genomic_DNA"/>
</dbReference>
<evidence type="ECO:0000256" key="12">
    <source>
        <dbReference type="RuleBase" id="RU362085"/>
    </source>
</evidence>
<dbReference type="NCBIfam" id="TIGR00665">
    <property type="entry name" value="DnaB"/>
    <property type="match status" value="1"/>
</dbReference>
<dbReference type="InterPro" id="IPR027417">
    <property type="entry name" value="P-loop_NTPase"/>
</dbReference>
<dbReference type="PANTHER" id="PTHR30153">
    <property type="entry name" value="REPLICATIVE DNA HELICASE DNAB"/>
    <property type="match status" value="1"/>
</dbReference>
<evidence type="ECO:0000259" key="13">
    <source>
        <dbReference type="PROSITE" id="PS51199"/>
    </source>
</evidence>
<evidence type="ECO:0000256" key="2">
    <source>
        <dbReference type="ARBA" id="ARBA00022515"/>
    </source>
</evidence>
<comment type="catalytic activity">
    <reaction evidence="10 12">
        <text>ATP + H2O = ADP + phosphate + H(+)</text>
        <dbReference type="Rhea" id="RHEA:13065"/>
        <dbReference type="ChEBI" id="CHEBI:15377"/>
        <dbReference type="ChEBI" id="CHEBI:15378"/>
        <dbReference type="ChEBI" id="CHEBI:30616"/>
        <dbReference type="ChEBI" id="CHEBI:43474"/>
        <dbReference type="ChEBI" id="CHEBI:456216"/>
        <dbReference type="EC" id="5.6.2.3"/>
    </reaction>
</comment>
<evidence type="ECO:0000256" key="11">
    <source>
        <dbReference type="NCBIfam" id="TIGR00665"/>
    </source>
</evidence>
<keyword evidence="3 12" id="KW-0235">DNA replication</keyword>
<dbReference type="PANTHER" id="PTHR30153:SF2">
    <property type="entry name" value="REPLICATIVE DNA HELICASE"/>
    <property type="match status" value="1"/>
</dbReference>
<keyword evidence="6 12" id="KW-0347">Helicase</keyword>
<dbReference type="SUPFAM" id="SSF52540">
    <property type="entry name" value="P-loop containing nucleoside triphosphate hydrolases"/>
    <property type="match status" value="1"/>
</dbReference>
<dbReference type="InterPro" id="IPR036185">
    <property type="entry name" value="DNA_heli_DnaB-like_N_sf"/>
</dbReference>
<evidence type="ECO:0000256" key="9">
    <source>
        <dbReference type="ARBA" id="ARBA00023235"/>
    </source>
</evidence>
<evidence type="ECO:0000256" key="7">
    <source>
        <dbReference type="ARBA" id="ARBA00022840"/>
    </source>
</evidence>
<keyword evidence="8 12" id="KW-0238">DNA-binding</keyword>
<dbReference type="InterPro" id="IPR007694">
    <property type="entry name" value="DNA_helicase_DnaB-like_C"/>
</dbReference>
<reference evidence="15" key="1">
    <citation type="journal article" date="2019" name="Int. J. Syst. Evol. Microbiol.">
        <title>The Global Catalogue of Microorganisms (GCM) 10K type strain sequencing project: providing services to taxonomists for standard genome sequencing and annotation.</title>
        <authorList>
            <consortium name="The Broad Institute Genomics Platform"/>
            <consortium name="The Broad Institute Genome Sequencing Center for Infectious Disease"/>
            <person name="Wu L."/>
            <person name="Ma J."/>
        </authorList>
    </citation>
    <scope>NUCLEOTIDE SEQUENCE [LARGE SCALE GENOMIC DNA]</scope>
    <source>
        <strain evidence="15">TISTR 1827</strain>
    </source>
</reference>
<gene>
    <name evidence="14" type="primary">dnaB</name>
    <name evidence="14" type="ORF">ACFSW5_21530</name>
</gene>
<keyword evidence="2 12" id="KW-0639">Primosome</keyword>
<dbReference type="PROSITE" id="PS51199">
    <property type="entry name" value="SF4_HELICASE"/>
    <property type="match status" value="1"/>
</dbReference>
<evidence type="ECO:0000256" key="5">
    <source>
        <dbReference type="ARBA" id="ARBA00022801"/>
    </source>
</evidence>
<evidence type="ECO:0000256" key="8">
    <source>
        <dbReference type="ARBA" id="ARBA00023125"/>
    </source>
</evidence>
<organism evidence="14 15">
    <name type="scientific">Paenibacillus thailandensis</name>
    <dbReference type="NCBI Taxonomy" id="393250"/>
    <lineage>
        <taxon>Bacteria</taxon>
        <taxon>Bacillati</taxon>
        <taxon>Bacillota</taxon>
        <taxon>Bacilli</taxon>
        <taxon>Bacillales</taxon>
        <taxon>Paenibacillaceae</taxon>
        <taxon>Paenibacillus</taxon>
    </lineage>
</organism>
<dbReference type="CDD" id="cd00984">
    <property type="entry name" value="DnaB_C"/>
    <property type="match status" value="1"/>
</dbReference>
<comment type="function">
    <text evidence="12">The main replicative DNA helicase, it participates in initiation and elongation during chromosome replication. Travels ahead of the DNA replisome, separating dsDNA into templates for DNA synthesis. A processive ATP-dependent 5'-3' DNA helicase it has DNA-dependent ATPase activity.</text>
</comment>
<name>A0ABW5R3E1_9BACL</name>
<protein>
    <recommendedName>
        <fullName evidence="11 12">Replicative DNA helicase</fullName>
        <ecNumber evidence="11 12">5.6.2.3</ecNumber>
    </recommendedName>
</protein>
<dbReference type="InterPro" id="IPR016136">
    <property type="entry name" value="DNA_helicase_N/primase_C"/>
</dbReference>
<evidence type="ECO:0000256" key="3">
    <source>
        <dbReference type="ARBA" id="ARBA00022705"/>
    </source>
</evidence>
<keyword evidence="4 12" id="KW-0547">Nucleotide-binding</keyword>
<keyword evidence="7 12" id="KW-0067">ATP-binding</keyword>
<dbReference type="Gene3D" id="1.10.860.10">
    <property type="entry name" value="DNAb Helicase, Chain A"/>
    <property type="match status" value="1"/>
</dbReference>
<sequence>MSVLLEAERAVLGAILREPDLMDECYLQPEEFGDDQHALIMEYLRFTYDQDGTIDILLMAQRSGKNLTKIGGITYLMQLRDAVPSESHFTYYQTLIRNAYVQRRAAETMRIMAEAGSAEDVNAKEYVAEAQAALEEIAELTAAQADGGVRRVADVLAGHADKIAERKKKRGLTGGRTASRDLDKITGGHQDGDFEVIAARPSMGKSAYIVNDMVRTARGGRAAAIFSLEMTAEQLAERFVCVLGNLDHTKLRTGDLENSDWERWSYALDELDQLPIMIDDTPGMTLQDIRRKAKQLKKKHPSIVIYIDFLQLVQPGRRFAKEHEGVAYVSKGLKLLARMLQCPVVAISAVGRSVEQRQDKRPMMSDLRESGSIESDADIVIFLYRDDYYNKESEKKGRVELILAKGRNVGTGTVEMLFDRRTGKFLDLDYSHHQAQGGDSSGKATGQNRK</sequence>
<comment type="similarity">
    <text evidence="1 12">Belongs to the helicase family. DnaB subfamily.</text>
</comment>
<accession>A0ABW5R3E1</accession>